<proteinExistence type="predicted"/>
<evidence type="ECO:0000313" key="2">
    <source>
        <dbReference type="Ensembl" id="ENSEBUP00000007688.1"/>
    </source>
</evidence>
<keyword evidence="3" id="KW-1185">Reference proteome</keyword>
<accession>A0A8C4NJI7</accession>
<reference evidence="2" key="1">
    <citation type="submission" date="2025-08" db="UniProtKB">
        <authorList>
            <consortium name="Ensembl"/>
        </authorList>
    </citation>
    <scope>IDENTIFICATION</scope>
</reference>
<evidence type="ECO:0000313" key="3">
    <source>
        <dbReference type="Proteomes" id="UP000694388"/>
    </source>
</evidence>
<dbReference type="Ensembl" id="ENSEBUT00000008175.1">
    <property type="protein sequence ID" value="ENSEBUP00000007688.1"/>
    <property type="gene ID" value="ENSEBUG00000005011.1"/>
</dbReference>
<dbReference type="PANTHER" id="PTHR46599:SF2">
    <property type="entry name" value="PIGGYBAC TRANSPOSABLE ELEMENT-DERIVED PROTEIN 4-LIKE"/>
    <property type="match status" value="1"/>
</dbReference>
<dbReference type="Pfam" id="PF13843">
    <property type="entry name" value="DDE_Tnp_1_7"/>
    <property type="match status" value="1"/>
</dbReference>
<name>A0A8C4NJI7_EPTBU</name>
<sequence length="425" mass="49537">MLTIPWMTRRTNKSSGPCHSLPGSATVLDFFHLLWPEQLFEMMVLETNRSAEQRAVVLGKMDPLWSPVNVPELKAFFSIVVMMGIKSLPRIWCYWSGNRALRCEWVSSIMSYTRFAKIRQYLQASNGSCVTERSDPTYDPIYKVRAIVDKLQTNFSQYYRPRRELSVDEGMIPFKGRLFFKQHMPNKPAKWGIKVWELCEAQTGYCLSFDIYTGRRRDGGTEHGLGYKVVMHLSKPYWHKGHHLYFDRYFSSPHLLEDLENRCGTYGCSTVSLHRTGLPLAARTSSLQARGDVEFFQKRNLVLTLWRDRRLVSMLSTNIDPRVDIGGNGTTRPLSVLQYNQFMGGVDRSDQYRSYYSVGRTSKKWWCYILWFLVNLSIVNAWLLFRESCHDYTSSKNYDHFQFRVDLAEQLRAGWAKRAPAHMAI</sequence>
<dbReference type="GeneTree" id="ENSGT00940000166014"/>
<reference evidence="2" key="2">
    <citation type="submission" date="2025-09" db="UniProtKB">
        <authorList>
            <consortium name="Ensembl"/>
        </authorList>
    </citation>
    <scope>IDENTIFICATION</scope>
</reference>
<dbReference type="InterPro" id="IPR029526">
    <property type="entry name" value="PGBD"/>
</dbReference>
<dbReference type="Proteomes" id="UP000694388">
    <property type="component" value="Unplaced"/>
</dbReference>
<dbReference type="PANTHER" id="PTHR46599">
    <property type="entry name" value="PIGGYBAC TRANSPOSABLE ELEMENT-DERIVED PROTEIN 4"/>
    <property type="match status" value="1"/>
</dbReference>
<protein>
    <recommendedName>
        <fullName evidence="1">PiggyBac transposable element-derived protein domain-containing protein</fullName>
    </recommendedName>
</protein>
<feature type="domain" description="PiggyBac transposable element-derived protein" evidence="1">
    <location>
        <begin position="29"/>
        <end position="382"/>
    </location>
</feature>
<evidence type="ECO:0000259" key="1">
    <source>
        <dbReference type="Pfam" id="PF13843"/>
    </source>
</evidence>
<dbReference type="AlphaFoldDB" id="A0A8C4NJI7"/>
<dbReference type="OMA" id="WELCEAQ"/>
<organism evidence="2 3">
    <name type="scientific">Eptatretus burgeri</name>
    <name type="common">Inshore hagfish</name>
    <dbReference type="NCBI Taxonomy" id="7764"/>
    <lineage>
        <taxon>Eukaryota</taxon>
        <taxon>Metazoa</taxon>
        <taxon>Chordata</taxon>
        <taxon>Craniata</taxon>
        <taxon>Vertebrata</taxon>
        <taxon>Cyclostomata</taxon>
        <taxon>Myxini</taxon>
        <taxon>Myxiniformes</taxon>
        <taxon>Myxinidae</taxon>
        <taxon>Eptatretinae</taxon>
        <taxon>Eptatretus</taxon>
    </lineage>
</organism>